<evidence type="ECO:0000256" key="1">
    <source>
        <dbReference type="SAM" id="Phobius"/>
    </source>
</evidence>
<evidence type="ECO:0000313" key="2">
    <source>
        <dbReference type="EMBL" id="BCU70322.1"/>
    </source>
</evidence>
<gene>
    <name evidence="2" type="ORF">KN1_16190</name>
</gene>
<organism evidence="2 3">
    <name type="scientific">Stygiolobus caldivivus</name>
    <dbReference type="NCBI Taxonomy" id="2824673"/>
    <lineage>
        <taxon>Archaea</taxon>
        <taxon>Thermoproteota</taxon>
        <taxon>Thermoprotei</taxon>
        <taxon>Sulfolobales</taxon>
        <taxon>Sulfolobaceae</taxon>
        <taxon>Stygiolobus</taxon>
    </lineage>
</organism>
<name>A0A8D5ZJM0_9CREN</name>
<reference evidence="2 3" key="1">
    <citation type="submission" date="2021-04" db="EMBL/GenBank/DDBJ databases">
        <title>Complete genome sequence of Stygiolobus sp. KN-1.</title>
        <authorList>
            <person name="Nakamura K."/>
            <person name="Sakai H."/>
            <person name="Kurosawa N."/>
        </authorList>
    </citation>
    <scope>NUCLEOTIDE SEQUENCE [LARGE SCALE GENOMIC DNA]</scope>
    <source>
        <strain evidence="2 3">KN-1</strain>
    </source>
</reference>
<dbReference type="GeneID" id="66163339"/>
<dbReference type="Proteomes" id="UP000825123">
    <property type="component" value="Chromosome"/>
</dbReference>
<dbReference type="AlphaFoldDB" id="A0A8D5ZJM0"/>
<dbReference type="Pfam" id="PF06939">
    <property type="entry name" value="DUF1286"/>
    <property type="match status" value="1"/>
</dbReference>
<keyword evidence="1" id="KW-1133">Transmembrane helix</keyword>
<keyword evidence="1" id="KW-0812">Transmembrane</keyword>
<keyword evidence="1" id="KW-0472">Membrane</keyword>
<evidence type="ECO:0000313" key="3">
    <source>
        <dbReference type="Proteomes" id="UP000825123"/>
    </source>
</evidence>
<feature type="transmembrane region" description="Helical" evidence="1">
    <location>
        <begin position="143"/>
        <end position="163"/>
    </location>
</feature>
<feature type="transmembrane region" description="Helical" evidence="1">
    <location>
        <begin position="72"/>
        <end position="90"/>
    </location>
</feature>
<proteinExistence type="predicted"/>
<dbReference type="RefSeq" id="WP_221286869.1">
    <property type="nucleotide sequence ID" value="NZ_AP024597.1"/>
</dbReference>
<dbReference type="KEGG" id="csty:KN1_16190"/>
<protein>
    <recommendedName>
        <fullName evidence="4">DUF1286 domain-containing protein</fullName>
    </recommendedName>
</protein>
<evidence type="ECO:0008006" key="4">
    <source>
        <dbReference type="Google" id="ProtNLM"/>
    </source>
</evidence>
<accession>A0A8D5ZJM0</accession>
<keyword evidence="3" id="KW-1185">Reference proteome</keyword>
<dbReference type="InterPro" id="IPR009705">
    <property type="entry name" value="DUF1286"/>
</dbReference>
<sequence length="173" mass="19739">MKLYTHLLFSTGLLTLLGTTLTHHFYASLLFSGVVASIGNTLIDRLGHETRYFSGREVIRRTPLTHTVPRSVMWGVIPAVIITGLYYLTFNQLTPRIIELTIISLLNGPSHMLLDAFTERGIYRKVNGKWRRVALAHFRYNDLAVNSLASLTGILMLFVAMQLTHPYYYSYYP</sequence>
<dbReference type="EMBL" id="AP024597">
    <property type="protein sequence ID" value="BCU70322.1"/>
    <property type="molecule type" value="Genomic_DNA"/>
</dbReference>